<accession>A0A2I0WSI3</accession>
<dbReference type="EMBL" id="KZ502448">
    <property type="protein sequence ID" value="PKU78606.1"/>
    <property type="molecule type" value="Genomic_DNA"/>
</dbReference>
<organism evidence="2 3">
    <name type="scientific">Dendrobium catenatum</name>
    <dbReference type="NCBI Taxonomy" id="906689"/>
    <lineage>
        <taxon>Eukaryota</taxon>
        <taxon>Viridiplantae</taxon>
        <taxon>Streptophyta</taxon>
        <taxon>Embryophyta</taxon>
        <taxon>Tracheophyta</taxon>
        <taxon>Spermatophyta</taxon>
        <taxon>Magnoliopsida</taxon>
        <taxon>Liliopsida</taxon>
        <taxon>Asparagales</taxon>
        <taxon>Orchidaceae</taxon>
        <taxon>Epidendroideae</taxon>
        <taxon>Malaxideae</taxon>
        <taxon>Dendrobiinae</taxon>
        <taxon>Dendrobium</taxon>
    </lineage>
</organism>
<reference evidence="2 3" key="1">
    <citation type="journal article" date="2016" name="Sci. Rep.">
        <title>The Dendrobium catenatum Lindl. genome sequence provides insights into polysaccharide synthase, floral development and adaptive evolution.</title>
        <authorList>
            <person name="Zhang G.Q."/>
            <person name="Xu Q."/>
            <person name="Bian C."/>
            <person name="Tsai W.C."/>
            <person name="Yeh C.M."/>
            <person name="Liu K.W."/>
            <person name="Yoshida K."/>
            <person name="Zhang L.S."/>
            <person name="Chang S.B."/>
            <person name="Chen F."/>
            <person name="Shi Y."/>
            <person name="Su Y.Y."/>
            <person name="Zhang Y.Q."/>
            <person name="Chen L.J."/>
            <person name="Yin Y."/>
            <person name="Lin M."/>
            <person name="Huang H."/>
            <person name="Deng H."/>
            <person name="Wang Z.W."/>
            <person name="Zhu S.L."/>
            <person name="Zhao X."/>
            <person name="Deng C."/>
            <person name="Niu S.C."/>
            <person name="Huang J."/>
            <person name="Wang M."/>
            <person name="Liu G.H."/>
            <person name="Yang H.J."/>
            <person name="Xiao X.J."/>
            <person name="Hsiao Y.Y."/>
            <person name="Wu W.L."/>
            <person name="Chen Y.Y."/>
            <person name="Mitsuda N."/>
            <person name="Ohme-Takagi M."/>
            <person name="Luo Y.B."/>
            <person name="Van de Peer Y."/>
            <person name="Liu Z.J."/>
        </authorList>
    </citation>
    <scope>NUCLEOTIDE SEQUENCE [LARGE SCALE GENOMIC DNA]</scope>
    <source>
        <tissue evidence="2">The whole plant</tissue>
    </source>
</reference>
<dbReference type="AlphaFoldDB" id="A0A2I0WSI3"/>
<evidence type="ECO:0000256" key="1">
    <source>
        <dbReference type="SAM" id="MobiDB-lite"/>
    </source>
</evidence>
<reference evidence="2 3" key="2">
    <citation type="journal article" date="2017" name="Nature">
        <title>The Apostasia genome and the evolution of orchids.</title>
        <authorList>
            <person name="Zhang G.Q."/>
            <person name="Liu K.W."/>
            <person name="Li Z."/>
            <person name="Lohaus R."/>
            <person name="Hsiao Y.Y."/>
            <person name="Niu S.C."/>
            <person name="Wang J.Y."/>
            <person name="Lin Y.C."/>
            <person name="Xu Q."/>
            <person name="Chen L.J."/>
            <person name="Yoshida K."/>
            <person name="Fujiwara S."/>
            <person name="Wang Z.W."/>
            <person name="Zhang Y.Q."/>
            <person name="Mitsuda N."/>
            <person name="Wang M."/>
            <person name="Liu G.H."/>
            <person name="Pecoraro L."/>
            <person name="Huang H.X."/>
            <person name="Xiao X.J."/>
            <person name="Lin M."/>
            <person name="Wu X.Y."/>
            <person name="Wu W.L."/>
            <person name="Chen Y.Y."/>
            <person name="Chang S.B."/>
            <person name="Sakamoto S."/>
            <person name="Ohme-Takagi M."/>
            <person name="Yagi M."/>
            <person name="Zeng S.J."/>
            <person name="Shen C.Y."/>
            <person name="Yeh C.M."/>
            <person name="Luo Y.B."/>
            <person name="Tsai W.C."/>
            <person name="Van de Peer Y."/>
            <person name="Liu Z.J."/>
        </authorList>
    </citation>
    <scope>NUCLEOTIDE SEQUENCE [LARGE SCALE GENOMIC DNA]</scope>
    <source>
        <tissue evidence="2">The whole plant</tissue>
    </source>
</reference>
<sequence>MISPLDPLIPSSSTPSTSGCTISTFSPPMNKVSLLRYGHFIYDGAVIFSPSVQRKFLDPKAAAIDQTGYAVSEIDS</sequence>
<evidence type="ECO:0000313" key="2">
    <source>
        <dbReference type="EMBL" id="PKU78606.1"/>
    </source>
</evidence>
<protein>
    <submittedName>
        <fullName evidence="2">Uncharacterized protein</fullName>
    </submittedName>
</protein>
<name>A0A2I0WSI3_9ASPA</name>
<proteinExistence type="predicted"/>
<gene>
    <name evidence="2" type="ORF">MA16_Dca011163</name>
</gene>
<feature type="region of interest" description="Disordered" evidence="1">
    <location>
        <begin position="1"/>
        <end position="20"/>
    </location>
</feature>
<evidence type="ECO:0000313" key="3">
    <source>
        <dbReference type="Proteomes" id="UP000233837"/>
    </source>
</evidence>
<keyword evidence="3" id="KW-1185">Reference proteome</keyword>
<dbReference type="Proteomes" id="UP000233837">
    <property type="component" value="Unassembled WGS sequence"/>
</dbReference>